<dbReference type="EMBL" id="JBHSSW010000066">
    <property type="protein sequence ID" value="MFC6200216.1"/>
    <property type="molecule type" value="Genomic_DNA"/>
</dbReference>
<dbReference type="Pfam" id="PF12710">
    <property type="entry name" value="HAD"/>
    <property type="match status" value="1"/>
</dbReference>
<keyword evidence="8 14" id="KW-0378">Hydrolase</keyword>
<dbReference type="PANTHER" id="PTHR43344">
    <property type="entry name" value="PHOSPHOSERINE PHOSPHATASE"/>
    <property type="match status" value="1"/>
</dbReference>
<evidence type="ECO:0000313" key="15">
    <source>
        <dbReference type="Proteomes" id="UP001596303"/>
    </source>
</evidence>
<comment type="pathway">
    <text evidence="2">Amino-acid biosynthesis; L-serine biosynthesis; L-serine from 3-phospho-D-glycerate: step 3/3.</text>
</comment>
<dbReference type="SFLD" id="SFLDG01137">
    <property type="entry name" value="C1.6.1:_Phosphoserine_Phosphat"/>
    <property type="match status" value="1"/>
</dbReference>
<evidence type="ECO:0000256" key="2">
    <source>
        <dbReference type="ARBA" id="ARBA00005135"/>
    </source>
</evidence>
<gene>
    <name evidence="14" type="primary">serB</name>
    <name evidence="14" type="ORF">ACFQDM_19250</name>
</gene>
<dbReference type="InterPro" id="IPR004469">
    <property type="entry name" value="PSP"/>
</dbReference>
<reference evidence="15" key="1">
    <citation type="journal article" date="2019" name="Int. J. Syst. Evol. Microbiol.">
        <title>The Global Catalogue of Microorganisms (GCM) 10K type strain sequencing project: providing services to taxonomists for standard genome sequencing and annotation.</title>
        <authorList>
            <consortium name="The Broad Institute Genomics Platform"/>
            <consortium name="The Broad Institute Genome Sequencing Center for Infectious Disease"/>
            <person name="Wu L."/>
            <person name="Ma J."/>
        </authorList>
    </citation>
    <scope>NUCLEOTIDE SEQUENCE [LARGE SCALE GENOMIC DNA]</scope>
    <source>
        <strain evidence="15">CGMCC-1.15741</strain>
    </source>
</reference>
<evidence type="ECO:0000256" key="9">
    <source>
        <dbReference type="ARBA" id="ARBA00022842"/>
    </source>
</evidence>
<evidence type="ECO:0000256" key="13">
    <source>
        <dbReference type="ARBA" id="ARBA00048523"/>
    </source>
</evidence>
<dbReference type="EC" id="3.1.3.3" evidence="4"/>
<sequence>MSSEQPSFFLTCVSQKADALSGEMIRAVLVEQGVLGAITEQVLGDGAVDFAFTSDAETAGKLSDAVLAAVPDDMDVCVQAAASRDKKILICDMDSTIIGQECIDELADYAGIKSQISEITERAMRGELDFEEALTERVGLLKGLSVAALQQCFEERITLTPGARTLVQTMKSRGAACLLVSGGFTFFTARVAEAAGFDENYANVLIDDGNALTGEVGRPILGKQAKLDRLNEKVAALGLSNSAVLSIGDGANDMAMIEAAGLGIGFNPHPVLAKAADAVISGPSLTTALYFQGIAKSDWKES</sequence>
<dbReference type="InterPro" id="IPR036412">
    <property type="entry name" value="HAD-like_sf"/>
</dbReference>
<dbReference type="NCBIfam" id="TIGR01488">
    <property type="entry name" value="HAD-SF-IB"/>
    <property type="match status" value="1"/>
</dbReference>
<evidence type="ECO:0000256" key="5">
    <source>
        <dbReference type="ARBA" id="ARBA00015196"/>
    </source>
</evidence>
<accession>A0ABW1SFB2</accession>
<organism evidence="14 15">
    <name type="scientific">Ponticaulis profundi</name>
    <dbReference type="NCBI Taxonomy" id="2665222"/>
    <lineage>
        <taxon>Bacteria</taxon>
        <taxon>Pseudomonadati</taxon>
        <taxon>Pseudomonadota</taxon>
        <taxon>Alphaproteobacteria</taxon>
        <taxon>Hyphomonadales</taxon>
        <taxon>Hyphomonadaceae</taxon>
        <taxon>Ponticaulis</taxon>
    </lineage>
</organism>
<dbReference type="RefSeq" id="WP_377382333.1">
    <property type="nucleotide sequence ID" value="NZ_JBHSSW010000066.1"/>
</dbReference>
<dbReference type="SFLD" id="SFLDS00003">
    <property type="entry name" value="Haloacid_Dehalogenase"/>
    <property type="match status" value="1"/>
</dbReference>
<comment type="cofactor">
    <cofactor evidence="1">
        <name>Mg(2+)</name>
        <dbReference type="ChEBI" id="CHEBI:18420"/>
    </cofactor>
</comment>
<evidence type="ECO:0000256" key="11">
    <source>
        <dbReference type="ARBA" id="ARBA00031693"/>
    </source>
</evidence>
<dbReference type="Gene3D" id="3.40.50.1000">
    <property type="entry name" value="HAD superfamily/HAD-like"/>
    <property type="match status" value="1"/>
</dbReference>
<dbReference type="GO" id="GO:0016787">
    <property type="term" value="F:hydrolase activity"/>
    <property type="evidence" value="ECO:0007669"/>
    <property type="project" value="UniProtKB-KW"/>
</dbReference>
<keyword evidence="6" id="KW-0028">Amino-acid biosynthesis</keyword>
<evidence type="ECO:0000256" key="12">
    <source>
        <dbReference type="ARBA" id="ARBA00048138"/>
    </source>
</evidence>
<dbReference type="SUPFAM" id="SSF56784">
    <property type="entry name" value="HAD-like"/>
    <property type="match status" value="1"/>
</dbReference>
<evidence type="ECO:0000313" key="14">
    <source>
        <dbReference type="EMBL" id="MFC6200216.1"/>
    </source>
</evidence>
<comment type="catalytic activity">
    <reaction evidence="12">
        <text>O-phospho-L-serine + H2O = L-serine + phosphate</text>
        <dbReference type="Rhea" id="RHEA:21208"/>
        <dbReference type="ChEBI" id="CHEBI:15377"/>
        <dbReference type="ChEBI" id="CHEBI:33384"/>
        <dbReference type="ChEBI" id="CHEBI:43474"/>
        <dbReference type="ChEBI" id="CHEBI:57524"/>
        <dbReference type="EC" id="3.1.3.3"/>
    </reaction>
</comment>
<dbReference type="SFLD" id="SFLDG01136">
    <property type="entry name" value="C1.6:_Phosphoserine_Phosphatas"/>
    <property type="match status" value="1"/>
</dbReference>
<proteinExistence type="inferred from homology"/>
<evidence type="ECO:0000256" key="7">
    <source>
        <dbReference type="ARBA" id="ARBA00022723"/>
    </source>
</evidence>
<dbReference type="InterPro" id="IPR050582">
    <property type="entry name" value="HAD-like_SerB"/>
</dbReference>
<dbReference type="NCBIfam" id="TIGR00338">
    <property type="entry name" value="serB"/>
    <property type="match status" value="1"/>
</dbReference>
<dbReference type="SFLD" id="SFLDF00029">
    <property type="entry name" value="phosphoserine_phosphatase"/>
    <property type="match status" value="1"/>
</dbReference>
<keyword evidence="15" id="KW-1185">Reference proteome</keyword>
<evidence type="ECO:0000256" key="4">
    <source>
        <dbReference type="ARBA" id="ARBA00012640"/>
    </source>
</evidence>
<comment type="similarity">
    <text evidence="3">Belongs to the HAD-like hydrolase superfamily. SerB family.</text>
</comment>
<evidence type="ECO:0000256" key="10">
    <source>
        <dbReference type="ARBA" id="ARBA00023299"/>
    </source>
</evidence>
<dbReference type="InterPro" id="IPR023214">
    <property type="entry name" value="HAD_sf"/>
</dbReference>
<keyword evidence="9" id="KW-0460">Magnesium</keyword>
<evidence type="ECO:0000256" key="8">
    <source>
        <dbReference type="ARBA" id="ARBA00022801"/>
    </source>
</evidence>
<dbReference type="PANTHER" id="PTHR43344:SF2">
    <property type="entry name" value="PHOSPHOSERINE PHOSPHATASE"/>
    <property type="match status" value="1"/>
</dbReference>
<evidence type="ECO:0000256" key="3">
    <source>
        <dbReference type="ARBA" id="ARBA00009184"/>
    </source>
</evidence>
<dbReference type="Proteomes" id="UP001596303">
    <property type="component" value="Unassembled WGS sequence"/>
</dbReference>
<evidence type="ECO:0000256" key="1">
    <source>
        <dbReference type="ARBA" id="ARBA00001946"/>
    </source>
</evidence>
<name>A0ABW1SFB2_9PROT</name>
<comment type="catalytic activity">
    <reaction evidence="13">
        <text>O-phospho-D-serine + H2O = D-serine + phosphate</text>
        <dbReference type="Rhea" id="RHEA:24873"/>
        <dbReference type="ChEBI" id="CHEBI:15377"/>
        <dbReference type="ChEBI" id="CHEBI:35247"/>
        <dbReference type="ChEBI" id="CHEBI:43474"/>
        <dbReference type="ChEBI" id="CHEBI:58680"/>
        <dbReference type="EC" id="3.1.3.3"/>
    </reaction>
</comment>
<dbReference type="CDD" id="cd07500">
    <property type="entry name" value="HAD_PSP"/>
    <property type="match status" value="1"/>
</dbReference>
<evidence type="ECO:0000256" key="6">
    <source>
        <dbReference type="ARBA" id="ARBA00022605"/>
    </source>
</evidence>
<comment type="caution">
    <text evidence="14">The sequence shown here is derived from an EMBL/GenBank/DDBJ whole genome shotgun (WGS) entry which is preliminary data.</text>
</comment>
<keyword evidence="10" id="KW-0718">Serine biosynthesis</keyword>
<protein>
    <recommendedName>
        <fullName evidence="5">Phosphoserine phosphatase</fullName>
        <ecNumber evidence="4">3.1.3.3</ecNumber>
    </recommendedName>
    <alternativeName>
        <fullName evidence="11">O-phosphoserine phosphohydrolase</fullName>
    </alternativeName>
</protein>
<keyword evidence="7" id="KW-0479">Metal-binding</keyword>